<sequence length="79" mass="8700">MVLRARLEEPLNAARVLLSPCETFRLMIVEYLWVPVSHGYGNSPFSIHPVVRLLLLGLSKIVRSVGSGLSSSRGVDAMH</sequence>
<protein>
    <submittedName>
        <fullName evidence="1">Uncharacterized protein</fullName>
    </submittedName>
</protein>
<keyword evidence="2" id="KW-1185">Reference proteome</keyword>
<dbReference type="Proteomes" id="UP001302329">
    <property type="component" value="Unassembled WGS sequence"/>
</dbReference>
<reference evidence="1 2" key="1">
    <citation type="submission" date="2023-12" db="EMBL/GenBank/DDBJ databases">
        <title>Baltic Sea Cyanobacteria.</title>
        <authorList>
            <person name="Delbaje E."/>
            <person name="Fewer D.P."/>
            <person name="Shishido T.K."/>
        </authorList>
    </citation>
    <scope>NUCLEOTIDE SEQUENCE [LARGE SCALE GENOMIC DNA]</scope>
    <source>
        <strain evidence="1 2">UHCC 0281</strain>
    </source>
</reference>
<name>A0ABU5SUP1_9CYAN</name>
<organism evidence="1 2">
    <name type="scientific">Cyanobium gracile UHCC 0281</name>
    <dbReference type="NCBI Taxonomy" id="3110309"/>
    <lineage>
        <taxon>Bacteria</taxon>
        <taxon>Bacillati</taxon>
        <taxon>Cyanobacteriota</taxon>
        <taxon>Cyanophyceae</taxon>
        <taxon>Synechococcales</taxon>
        <taxon>Prochlorococcaceae</taxon>
        <taxon>Cyanobium</taxon>
    </lineage>
</organism>
<comment type="caution">
    <text evidence="1">The sequence shown here is derived from an EMBL/GenBank/DDBJ whole genome shotgun (WGS) entry which is preliminary data.</text>
</comment>
<dbReference type="EMBL" id="JAYGHY010000015">
    <property type="protein sequence ID" value="MEA5442225.1"/>
    <property type="molecule type" value="Genomic_DNA"/>
</dbReference>
<evidence type="ECO:0000313" key="1">
    <source>
        <dbReference type="EMBL" id="MEA5442225.1"/>
    </source>
</evidence>
<proteinExistence type="predicted"/>
<accession>A0ABU5SUP1</accession>
<evidence type="ECO:0000313" key="2">
    <source>
        <dbReference type="Proteomes" id="UP001302329"/>
    </source>
</evidence>
<gene>
    <name evidence="1" type="ORF">VB739_06640</name>
</gene>